<name>A0A418X128_9BURK</name>
<feature type="domain" description="Methyl-accepting transducer" evidence="6">
    <location>
        <begin position="324"/>
        <end position="553"/>
    </location>
</feature>
<dbReference type="PROSITE" id="PS50885">
    <property type="entry name" value="HAMP"/>
    <property type="match status" value="1"/>
</dbReference>
<keyword evidence="2" id="KW-0488">Methylation</keyword>
<comment type="caution">
    <text evidence="8">The sequence shown here is derived from an EMBL/GenBank/DDBJ whole genome shotgun (WGS) entry which is preliminary data.</text>
</comment>
<evidence type="ECO:0000259" key="7">
    <source>
        <dbReference type="PROSITE" id="PS50885"/>
    </source>
</evidence>
<feature type="domain" description="HAMP" evidence="7">
    <location>
        <begin position="267"/>
        <end position="319"/>
    </location>
</feature>
<dbReference type="GO" id="GO:0005886">
    <property type="term" value="C:plasma membrane"/>
    <property type="evidence" value="ECO:0007669"/>
    <property type="project" value="TreeGrafter"/>
</dbReference>
<dbReference type="PROSITE" id="PS50111">
    <property type="entry name" value="CHEMOTAXIS_TRANSDUC_2"/>
    <property type="match status" value="1"/>
</dbReference>
<keyword evidence="5" id="KW-1133">Transmembrane helix</keyword>
<feature type="transmembrane region" description="Helical" evidence="5">
    <location>
        <begin position="242"/>
        <end position="264"/>
    </location>
</feature>
<protein>
    <submittedName>
        <fullName evidence="8">HAMP domain-containing protein</fullName>
    </submittedName>
</protein>
<dbReference type="GO" id="GO:0004888">
    <property type="term" value="F:transmembrane signaling receptor activity"/>
    <property type="evidence" value="ECO:0007669"/>
    <property type="project" value="TreeGrafter"/>
</dbReference>
<evidence type="ECO:0000313" key="9">
    <source>
        <dbReference type="Proteomes" id="UP000285190"/>
    </source>
</evidence>
<dbReference type="Proteomes" id="UP000285190">
    <property type="component" value="Unassembled WGS sequence"/>
</dbReference>
<dbReference type="GO" id="GO:0007165">
    <property type="term" value="P:signal transduction"/>
    <property type="evidence" value="ECO:0007669"/>
    <property type="project" value="UniProtKB-KW"/>
</dbReference>
<dbReference type="InterPro" id="IPR047347">
    <property type="entry name" value="YvaQ-like_sensor"/>
</dbReference>
<dbReference type="InterPro" id="IPR051310">
    <property type="entry name" value="MCP_chemotaxis"/>
</dbReference>
<dbReference type="PANTHER" id="PTHR43531:SF14">
    <property type="entry name" value="METHYL-ACCEPTING CHEMOTAXIS PROTEIN I-RELATED"/>
    <property type="match status" value="1"/>
</dbReference>
<evidence type="ECO:0000256" key="5">
    <source>
        <dbReference type="SAM" id="Phobius"/>
    </source>
</evidence>
<accession>A0A418X128</accession>
<dbReference type="SUPFAM" id="SSF58104">
    <property type="entry name" value="Methyl-accepting chemotaxis protein (MCP) signaling domain"/>
    <property type="match status" value="1"/>
</dbReference>
<dbReference type="SMART" id="SM00283">
    <property type="entry name" value="MA"/>
    <property type="match status" value="1"/>
</dbReference>
<evidence type="ECO:0000256" key="3">
    <source>
        <dbReference type="ARBA" id="ARBA00029447"/>
    </source>
</evidence>
<dbReference type="Pfam" id="PF00672">
    <property type="entry name" value="HAMP"/>
    <property type="match status" value="1"/>
</dbReference>
<dbReference type="EMBL" id="QYUN01000002">
    <property type="protein sequence ID" value="RJG06095.1"/>
    <property type="molecule type" value="Genomic_DNA"/>
</dbReference>
<dbReference type="FunFam" id="1.10.287.950:FF:000001">
    <property type="entry name" value="Methyl-accepting chemotaxis sensory transducer"/>
    <property type="match status" value="1"/>
</dbReference>
<evidence type="ECO:0000259" key="6">
    <source>
        <dbReference type="PROSITE" id="PS50111"/>
    </source>
</evidence>
<dbReference type="GO" id="GO:0006935">
    <property type="term" value="P:chemotaxis"/>
    <property type="evidence" value="ECO:0007669"/>
    <property type="project" value="TreeGrafter"/>
</dbReference>
<dbReference type="Gene3D" id="1.10.287.950">
    <property type="entry name" value="Methyl-accepting chemotaxis protein"/>
    <property type="match status" value="1"/>
</dbReference>
<keyword evidence="5" id="KW-0472">Membrane</keyword>
<comment type="subcellular location">
    <subcellularLocation>
        <location evidence="1">Membrane</location>
    </subcellularLocation>
</comment>
<dbReference type="SMART" id="SM00304">
    <property type="entry name" value="HAMP"/>
    <property type="match status" value="2"/>
</dbReference>
<comment type="similarity">
    <text evidence="3">Belongs to the methyl-accepting chemotaxis (MCP) protein family.</text>
</comment>
<dbReference type="PANTHER" id="PTHR43531">
    <property type="entry name" value="PROTEIN ICFG"/>
    <property type="match status" value="1"/>
</dbReference>
<evidence type="ECO:0000313" key="8">
    <source>
        <dbReference type="EMBL" id="RJG06095.1"/>
    </source>
</evidence>
<proteinExistence type="inferred from homology"/>
<evidence type="ECO:0000256" key="1">
    <source>
        <dbReference type="ARBA" id="ARBA00004370"/>
    </source>
</evidence>
<dbReference type="Pfam" id="PF12729">
    <property type="entry name" value="4HB_MCP_1"/>
    <property type="match status" value="1"/>
</dbReference>
<dbReference type="InterPro" id="IPR004089">
    <property type="entry name" value="MCPsignal_dom"/>
</dbReference>
<evidence type="ECO:0000256" key="2">
    <source>
        <dbReference type="ARBA" id="ARBA00022481"/>
    </source>
</evidence>
<dbReference type="InterPro" id="IPR024478">
    <property type="entry name" value="HlyB_4HB_MCP"/>
</dbReference>
<keyword evidence="4" id="KW-0807">Transducer</keyword>
<gene>
    <name evidence="8" type="ORF">D3870_08830</name>
</gene>
<dbReference type="AlphaFoldDB" id="A0A418X128"/>
<dbReference type="InterPro" id="IPR003660">
    <property type="entry name" value="HAMP_dom"/>
</dbReference>
<feature type="transmembrane region" description="Helical" evidence="5">
    <location>
        <begin position="67"/>
        <end position="88"/>
    </location>
</feature>
<evidence type="ECO:0000256" key="4">
    <source>
        <dbReference type="PROSITE-ProRule" id="PRU00284"/>
    </source>
</evidence>
<organism evidence="8 9">
    <name type="scientific">Noviherbaspirillum cavernae</name>
    <dbReference type="NCBI Taxonomy" id="2320862"/>
    <lineage>
        <taxon>Bacteria</taxon>
        <taxon>Pseudomonadati</taxon>
        <taxon>Pseudomonadota</taxon>
        <taxon>Betaproteobacteria</taxon>
        <taxon>Burkholderiales</taxon>
        <taxon>Oxalobacteraceae</taxon>
        <taxon>Noviherbaspirillum</taxon>
    </lineage>
</organism>
<dbReference type="Pfam" id="PF00015">
    <property type="entry name" value="MCPsignal"/>
    <property type="match status" value="1"/>
</dbReference>
<keyword evidence="9" id="KW-1185">Reference proteome</keyword>
<keyword evidence="5" id="KW-0812">Transmembrane</keyword>
<dbReference type="CDD" id="cd19411">
    <property type="entry name" value="MCP2201-like_sensor"/>
    <property type="match status" value="1"/>
</dbReference>
<sequence>MVTFWLHFPLHWINICLSEAEDQAGQRCLAATEDRTYASPAGRFPQFDNKRMGDTMNLRNVKIGARLGLGFGVLLTWVVVVLVAGIVISDNARRSHNDATEHANAKSATANIMRSAILEGGIAMRNVGLQYSTPEMQREEAKLRAQRKRFQEAQQKLIALGLNDTEKKIVAQIADLDKGTDAPFLEAMEMVKAYSNEAAGKLISSRIDPLNQQTIVEIDKLVEIQQGVIRELIASSEDMGKAITLVLSITGIVTVLMGGIVSWLTTRSITRPLQDAVAVAKRVAAGKLGARIDVAGRDETSELLRALKDMDQSLSSIVSQVRTGTDQIGIASNEISAGNADLSQRTESQASALEETASSMEELTSTVKQNASHAQEANRLVRSASDSAVKGGEVVGQVVATMGSIKESARKIVDIIGVIDGIAFQTNILALNAAVEAARAGEQGRGFAVVAAEVRTLAQRSAQAAKEIKELIGDSVNKVETGNTLVDSAGTQMEEIVAAVQRVAGIMNDISDASEEQSAGIEEINRAIATMDEMTQHNAALVEEAAAASAAMQDRAASLGQAVAAFDLSAAGGMPQMVTETRPRLRQVQGMIAQT</sequence>
<reference evidence="8 9" key="1">
    <citation type="submission" date="2018-09" db="EMBL/GenBank/DDBJ databases">
        <authorList>
            <person name="Zhu H."/>
        </authorList>
    </citation>
    <scope>NUCLEOTIDE SEQUENCE [LARGE SCALE GENOMIC DNA]</scope>
    <source>
        <strain evidence="8 9">K2R10-39</strain>
    </source>
</reference>
<dbReference type="CDD" id="cd11386">
    <property type="entry name" value="MCP_signal"/>
    <property type="match status" value="1"/>
</dbReference>